<dbReference type="Proteomes" id="UP000321638">
    <property type="component" value="Unassembled WGS sequence"/>
</dbReference>
<dbReference type="PANTHER" id="PTHR35271">
    <property type="entry name" value="ABC TRANSPORTER, SUBSTRATE-BINDING LIPOPROTEIN-RELATED"/>
    <property type="match status" value="1"/>
</dbReference>
<name>A0A5C8PAN9_9HYPH</name>
<dbReference type="CDD" id="cd06325">
    <property type="entry name" value="PBP1_ABC_unchar_transporter"/>
    <property type="match status" value="1"/>
</dbReference>
<dbReference type="InterPro" id="IPR007487">
    <property type="entry name" value="ABC_transpt-TYRBP-like"/>
</dbReference>
<evidence type="ECO:0000313" key="2">
    <source>
        <dbReference type="Proteomes" id="UP000321638"/>
    </source>
</evidence>
<gene>
    <name evidence="1" type="ORF">FHP25_32625</name>
</gene>
<sequence>MRRRVLLTACAAWFAAPVDAREQTARRMYRIGWLVPGSPTPDGARLQDSFREGLRMLGHVEGREYMIEFRWALGRPELLPELAAELVRLPADVIVTVTSQTAHAAKAATTQVPILFITPDPLSTGLVTNLARPEANVTGITMLPGPEIIGKYLQLLADVVGGAARIAVLWNESSPWQSAMMGEAEAAAHRLRIKLIPVAFRDPDDFASSFARMKTARADAVVALPDATTFVHRKRLVDLALQHRLPALLTHLEGAMDGALMVFATDLNVLFRRAASYVNRLMKGAAVGDLPVEQPTTFRLAINMKTAKALGLTIPPAILARADEVIE</sequence>
<dbReference type="InterPro" id="IPR028082">
    <property type="entry name" value="Peripla_BP_I"/>
</dbReference>
<proteinExistence type="predicted"/>
<evidence type="ECO:0008006" key="3">
    <source>
        <dbReference type="Google" id="ProtNLM"/>
    </source>
</evidence>
<organism evidence="1 2">
    <name type="scientific">Vineibacter terrae</name>
    <dbReference type="NCBI Taxonomy" id="2586908"/>
    <lineage>
        <taxon>Bacteria</taxon>
        <taxon>Pseudomonadati</taxon>
        <taxon>Pseudomonadota</taxon>
        <taxon>Alphaproteobacteria</taxon>
        <taxon>Hyphomicrobiales</taxon>
        <taxon>Vineibacter</taxon>
    </lineage>
</organism>
<protein>
    <recommendedName>
        <fullName evidence="3">ABC transporter substrate-binding protein</fullName>
    </recommendedName>
</protein>
<dbReference type="Gene3D" id="3.40.50.2300">
    <property type="match status" value="2"/>
</dbReference>
<evidence type="ECO:0000313" key="1">
    <source>
        <dbReference type="EMBL" id="TXL70866.1"/>
    </source>
</evidence>
<comment type="caution">
    <text evidence="1">The sequence shown here is derived from an EMBL/GenBank/DDBJ whole genome shotgun (WGS) entry which is preliminary data.</text>
</comment>
<dbReference type="EMBL" id="VDUZ01000052">
    <property type="protein sequence ID" value="TXL70866.1"/>
    <property type="molecule type" value="Genomic_DNA"/>
</dbReference>
<dbReference type="PANTHER" id="PTHR35271:SF1">
    <property type="entry name" value="ABC TRANSPORTER, SUBSTRATE-BINDING LIPOPROTEIN"/>
    <property type="match status" value="1"/>
</dbReference>
<dbReference type="Pfam" id="PF04392">
    <property type="entry name" value="ABC_sub_bind"/>
    <property type="match status" value="1"/>
</dbReference>
<reference evidence="1 2" key="1">
    <citation type="submission" date="2019-06" db="EMBL/GenBank/DDBJ databases">
        <title>New taxonomy in bacterial strain CC-CFT640, isolated from vineyard.</title>
        <authorList>
            <person name="Lin S.-Y."/>
            <person name="Tsai C.-F."/>
            <person name="Young C.-C."/>
        </authorList>
    </citation>
    <scope>NUCLEOTIDE SEQUENCE [LARGE SCALE GENOMIC DNA]</scope>
    <source>
        <strain evidence="1 2">CC-CFT640</strain>
    </source>
</reference>
<dbReference type="OrthoDB" id="9776955at2"/>
<dbReference type="AlphaFoldDB" id="A0A5C8PAN9"/>
<accession>A0A5C8PAN9</accession>
<keyword evidence="2" id="KW-1185">Reference proteome</keyword>
<dbReference type="SUPFAM" id="SSF53822">
    <property type="entry name" value="Periplasmic binding protein-like I"/>
    <property type="match status" value="1"/>
</dbReference>